<reference evidence="2" key="2">
    <citation type="submission" date="2020-09" db="EMBL/GenBank/DDBJ databases">
        <authorList>
            <person name="Sun Q."/>
            <person name="Zhou Y."/>
        </authorList>
    </citation>
    <scope>NUCLEOTIDE SEQUENCE</scope>
    <source>
        <strain evidence="2">CGMCC 1.16067</strain>
    </source>
</reference>
<dbReference type="RefSeq" id="WP_188777795.1">
    <property type="nucleotide sequence ID" value="NZ_BMKQ01000001.1"/>
</dbReference>
<keyword evidence="3" id="KW-1185">Reference proteome</keyword>
<protein>
    <recommendedName>
        <fullName evidence="1">GIY-YIG catalytic domain-containing protein</fullName>
    </recommendedName>
</protein>
<reference evidence="2" key="1">
    <citation type="journal article" date="2014" name="Int. J. Syst. Evol. Microbiol.">
        <title>Complete genome sequence of Corynebacterium casei LMG S-19264T (=DSM 44701T), isolated from a smear-ripened cheese.</title>
        <authorList>
            <consortium name="US DOE Joint Genome Institute (JGI-PGF)"/>
            <person name="Walter F."/>
            <person name="Albersmeier A."/>
            <person name="Kalinowski J."/>
            <person name="Ruckert C."/>
        </authorList>
    </citation>
    <scope>NUCLEOTIDE SEQUENCE</scope>
    <source>
        <strain evidence="2">CGMCC 1.16067</strain>
    </source>
</reference>
<evidence type="ECO:0000259" key="1">
    <source>
        <dbReference type="Pfam" id="PF20815"/>
    </source>
</evidence>
<dbReference type="AlphaFoldDB" id="A0A917BB55"/>
<dbReference type="Pfam" id="PF20815">
    <property type="entry name" value="GIY_YIG_2"/>
    <property type="match status" value="1"/>
</dbReference>
<sequence length="191" mass="21086">MVDDVVADALASLAGVRRSRESAVELVPRAPGLYAFHGDEEAWSILDLRPVFDGQPLYVGKAERSLQSRDVMTHFGTGRTGSSTLRRSLAALLETPLQLAAVPRNLSSPDRSANFALDKGSDERLSAWMDQRLSLSTWTKPEGVVLDHIETQVLGRLRPPLNLGKVKESRTRLRAARRRMADAARSWRAGD</sequence>
<dbReference type="InterPro" id="IPR049311">
    <property type="entry name" value="GIY_YIG_cat"/>
</dbReference>
<proteinExistence type="predicted"/>
<evidence type="ECO:0000313" key="2">
    <source>
        <dbReference type="EMBL" id="GGF33814.1"/>
    </source>
</evidence>
<dbReference type="EMBL" id="BMKQ01000001">
    <property type="protein sequence ID" value="GGF33814.1"/>
    <property type="molecule type" value="Genomic_DNA"/>
</dbReference>
<dbReference type="Proteomes" id="UP000649179">
    <property type="component" value="Unassembled WGS sequence"/>
</dbReference>
<feature type="domain" description="GIY-YIG catalytic" evidence="1">
    <location>
        <begin position="57"/>
        <end position="177"/>
    </location>
</feature>
<organism evidence="2 3">
    <name type="scientific">Marmoricola endophyticus</name>
    <dbReference type="NCBI Taxonomy" id="2040280"/>
    <lineage>
        <taxon>Bacteria</taxon>
        <taxon>Bacillati</taxon>
        <taxon>Actinomycetota</taxon>
        <taxon>Actinomycetes</taxon>
        <taxon>Propionibacteriales</taxon>
        <taxon>Nocardioidaceae</taxon>
        <taxon>Marmoricola</taxon>
    </lineage>
</organism>
<comment type="caution">
    <text evidence="2">The sequence shown here is derived from an EMBL/GenBank/DDBJ whole genome shotgun (WGS) entry which is preliminary data.</text>
</comment>
<evidence type="ECO:0000313" key="3">
    <source>
        <dbReference type="Proteomes" id="UP000649179"/>
    </source>
</evidence>
<name>A0A917BB55_9ACTN</name>
<accession>A0A917BB55</accession>
<gene>
    <name evidence="2" type="ORF">GCM10011519_04110</name>
</gene>